<keyword evidence="2" id="KW-1185">Reference proteome</keyword>
<name>A0ABP8K904_9MICO</name>
<organism evidence="1 2">
    <name type="scientific">Fodinibacter luteus</name>
    <dbReference type="NCBI Taxonomy" id="552064"/>
    <lineage>
        <taxon>Bacteria</taxon>
        <taxon>Bacillati</taxon>
        <taxon>Actinomycetota</taxon>
        <taxon>Actinomycetes</taxon>
        <taxon>Micrococcales</taxon>
        <taxon>Intrasporangiaceae</taxon>
        <taxon>Fodinibacter (ex Wang et al. 2009)</taxon>
    </lineage>
</organism>
<accession>A0ABP8K904</accession>
<sequence length="318" mass="33070">MTTQGGPADRLGTARVAWAALRSAGGPLAGLADDRPGLDDAVRALEGVWAGRDAPLGARPPWWAGAPGARVLAGSLPAGALPVLDALAVRAGDLEVEGARAVGARWAPGTSRDAGLLVVTDDGRGTAHAPVRGVLGCIERIRSGADPRALSALVDELVGTRVRTEEDWARQALESFSPWETHLLRPRARGPLRRRPRLERAQALDVAAELAGQAAGTRASARQPVPPDDLLVVIDPGAGWWRAVVTLDAAGGTSGDAGVAAVRVTVTGAPEDSQRRADPGHLALLVHRVRRVADAHGLEVERSLGPGRSWEDDPPPVP</sequence>
<evidence type="ECO:0000313" key="2">
    <source>
        <dbReference type="Proteomes" id="UP001500945"/>
    </source>
</evidence>
<proteinExistence type="predicted"/>
<dbReference type="Proteomes" id="UP001500945">
    <property type="component" value="Unassembled WGS sequence"/>
</dbReference>
<protein>
    <submittedName>
        <fullName evidence="1">Uncharacterized protein</fullName>
    </submittedName>
</protein>
<dbReference type="RefSeq" id="WP_345203539.1">
    <property type="nucleotide sequence ID" value="NZ_BAABGM010000008.1"/>
</dbReference>
<reference evidence="2" key="1">
    <citation type="journal article" date="2019" name="Int. J. Syst. Evol. Microbiol.">
        <title>The Global Catalogue of Microorganisms (GCM) 10K type strain sequencing project: providing services to taxonomists for standard genome sequencing and annotation.</title>
        <authorList>
            <consortium name="The Broad Institute Genomics Platform"/>
            <consortium name="The Broad Institute Genome Sequencing Center for Infectious Disease"/>
            <person name="Wu L."/>
            <person name="Ma J."/>
        </authorList>
    </citation>
    <scope>NUCLEOTIDE SEQUENCE [LARGE SCALE GENOMIC DNA]</scope>
    <source>
        <strain evidence="2">JCM 17809</strain>
    </source>
</reference>
<evidence type="ECO:0000313" key="1">
    <source>
        <dbReference type="EMBL" id="GAA4402081.1"/>
    </source>
</evidence>
<dbReference type="EMBL" id="BAABGM010000008">
    <property type="protein sequence ID" value="GAA4402081.1"/>
    <property type="molecule type" value="Genomic_DNA"/>
</dbReference>
<comment type="caution">
    <text evidence="1">The sequence shown here is derived from an EMBL/GenBank/DDBJ whole genome shotgun (WGS) entry which is preliminary data.</text>
</comment>
<gene>
    <name evidence="1" type="ORF">GCM10023168_12230</name>
</gene>